<comment type="caution">
    <text evidence="2">The sequence shown here is derived from an EMBL/GenBank/DDBJ whole genome shotgun (WGS) entry which is preliminary data.</text>
</comment>
<gene>
    <name evidence="2" type="ORF">B0H17DRAFT_1173615</name>
</gene>
<keyword evidence="1" id="KW-0472">Membrane</keyword>
<sequence>MSRPVPKKPVLQSTGALRILSLLFHSALVALHLVRISIWAAALEHRVIFSLDNQKIASLLITGISTTFGTIYSAVLVFVTQTLATRRSLQMDQPLTATHDNAAAWAGIGSAILHLWHQKTVPASTIGVLSAFFYLANILVLHITTPALFSLQTFDSYLPVTVTTQGLPSLNSAYNLSESRFDSLTTVSSAFWWPMSDYSRGSLKFFPSVVGSTTNPGLYGSTLYDVPVNITEGAGNISVSGMGFNITCGYLSSGDMQFSVDDGGWLGKLPGQKDFEFGIASTQPGIISRVTPLVNSTMDGLGSMMDAMLLYSTIPIVDSNDSSSSWFNLVPPMNTSVSAIQVFQCSLALLAQTATLDAQTQKILTVQPELQKTASAWGPYSGHSDNGSIDGVTGGNPFIDLWAYWYNTMPPSEFELVWGSGTFLASVADVYLIQQLNLPAANHSDTRIVTLHDLENALSTIVASMFWTLGHLPPTHISIPAGMALPNGTVQSQGINDVPNPPELLQGNATVTQVLTKARLDLSIIAITAGLVASIALALLSLSYSLFHGGIGDDSDLPIHGTGILHAIWLYRNHPELETILEQVEDPTDANLRQAGMIRTRLVGGRLRKHKSCESF</sequence>
<reference evidence="2" key="1">
    <citation type="submission" date="2023-03" db="EMBL/GenBank/DDBJ databases">
        <title>Massive genome expansion in bonnet fungi (Mycena s.s.) driven by repeated elements and novel gene families across ecological guilds.</title>
        <authorList>
            <consortium name="Lawrence Berkeley National Laboratory"/>
            <person name="Harder C.B."/>
            <person name="Miyauchi S."/>
            <person name="Viragh M."/>
            <person name="Kuo A."/>
            <person name="Thoen E."/>
            <person name="Andreopoulos B."/>
            <person name="Lu D."/>
            <person name="Skrede I."/>
            <person name="Drula E."/>
            <person name="Henrissat B."/>
            <person name="Morin E."/>
            <person name="Kohler A."/>
            <person name="Barry K."/>
            <person name="LaButti K."/>
            <person name="Morin E."/>
            <person name="Salamov A."/>
            <person name="Lipzen A."/>
            <person name="Mereny Z."/>
            <person name="Hegedus B."/>
            <person name="Baldrian P."/>
            <person name="Stursova M."/>
            <person name="Weitz H."/>
            <person name="Taylor A."/>
            <person name="Grigoriev I.V."/>
            <person name="Nagy L.G."/>
            <person name="Martin F."/>
            <person name="Kauserud H."/>
        </authorList>
    </citation>
    <scope>NUCLEOTIDE SEQUENCE</scope>
    <source>
        <strain evidence="2">CBHHK067</strain>
    </source>
</reference>
<evidence type="ECO:0000256" key="1">
    <source>
        <dbReference type="SAM" id="Phobius"/>
    </source>
</evidence>
<feature type="transmembrane region" description="Helical" evidence="1">
    <location>
        <begin position="20"/>
        <end position="41"/>
    </location>
</feature>
<accession>A0AAD7MCQ7</accession>
<feature type="transmembrane region" description="Helical" evidence="1">
    <location>
        <begin position="56"/>
        <end position="79"/>
    </location>
</feature>
<dbReference type="Proteomes" id="UP001221757">
    <property type="component" value="Unassembled WGS sequence"/>
</dbReference>
<feature type="transmembrane region" description="Helical" evidence="1">
    <location>
        <begin position="522"/>
        <end position="547"/>
    </location>
</feature>
<name>A0AAD7MCQ7_MYCRO</name>
<evidence type="ECO:0000313" key="2">
    <source>
        <dbReference type="EMBL" id="KAJ7710706.1"/>
    </source>
</evidence>
<dbReference type="AlphaFoldDB" id="A0AAD7MCQ7"/>
<evidence type="ECO:0000313" key="3">
    <source>
        <dbReference type="Proteomes" id="UP001221757"/>
    </source>
</evidence>
<protein>
    <submittedName>
        <fullName evidence="2">Uncharacterized protein</fullName>
    </submittedName>
</protein>
<feature type="transmembrane region" description="Helical" evidence="1">
    <location>
        <begin position="123"/>
        <end position="143"/>
    </location>
</feature>
<proteinExistence type="predicted"/>
<organism evidence="2 3">
    <name type="scientific">Mycena rosella</name>
    <name type="common">Pink bonnet</name>
    <name type="synonym">Agaricus rosellus</name>
    <dbReference type="NCBI Taxonomy" id="1033263"/>
    <lineage>
        <taxon>Eukaryota</taxon>
        <taxon>Fungi</taxon>
        <taxon>Dikarya</taxon>
        <taxon>Basidiomycota</taxon>
        <taxon>Agaricomycotina</taxon>
        <taxon>Agaricomycetes</taxon>
        <taxon>Agaricomycetidae</taxon>
        <taxon>Agaricales</taxon>
        <taxon>Marasmiineae</taxon>
        <taxon>Mycenaceae</taxon>
        <taxon>Mycena</taxon>
    </lineage>
</organism>
<keyword evidence="1" id="KW-1133">Transmembrane helix</keyword>
<dbReference type="EMBL" id="JARKIE010000001">
    <property type="protein sequence ID" value="KAJ7710706.1"/>
    <property type="molecule type" value="Genomic_DNA"/>
</dbReference>
<keyword evidence="3" id="KW-1185">Reference proteome</keyword>
<keyword evidence="1" id="KW-0812">Transmembrane</keyword>